<proteinExistence type="inferred from homology"/>
<comment type="similarity">
    <text evidence="1">Belongs to the methyltransferase superfamily. RsmH family.</text>
</comment>
<dbReference type="Pfam" id="PF01795">
    <property type="entry name" value="Methyltransf_5"/>
    <property type="match status" value="1"/>
</dbReference>
<feature type="non-terminal residue" evidence="6">
    <location>
        <position position="1"/>
    </location>
</feature>
<dbReference type="GO" id="GO:0005737">
    <property type="term" value="C:cytoplasm"/>
    <property type="evidence" value="ECO:0007669"/>
    <property type="project" value="TreeGrafter"/>
</dbReference>
<name>A0A956RRJ8_UNCEI</name>
<keyword evidence="5" id="KW-0949">S-adenosyl-L-methionine</keyword>
<evidence type="ECO:0000256" key="3">
    <source>
        <dbReference type="ARBA" id="ARBA00022603"/>
    </source>
</evidence>
<organism evidence="6 7">
    <name type="scientific">Eiseniibacteriota bacterium</name>
    <dbReference type="NCBI Taxonomy" id="2212470"/>
    <lineage>
        <taxon>Bacteria</taxon>
        <taxon>Candidatus Eiseniibacteriota</taxon>
    </lineage>
</organism>
<evidence type="ECO:0000313" key="6">
    <source>
        <dbReference type="EMBL" id="MCA9728684.1"/>
    </source>
</evidence>
<dbReference type="PANTHER" id="PTHR11265:SF0">
    <property type="entry name" value="12S RRNA N4-METHYLCYTIDINE METHYLTRANSFERASE"/>
    <property type="match status" value="1"/>
</dbReference>
<dbReference type="Gene3D" id="1.10.150.170">
    <property type="entry name" value="Putative methyltransferase TM0872, insert domain"/>
    <property type="match status" value="1"/>
</dbReference>
<dbReference type="AlphaFoldDB" id="A0A956RRJ8"/>
<reference evidence="6" key="2">
    <citation type="journal article" date="2021" name="Microbiome">
        <title>Successional dynamics and alternative stable states in a saline activated sludge microbial community over 9 years.</title>
        <authorList>
            <person name="Wang Y."/>
            <person name="Ye J."/>
            <person name="Ju F."/>
            <person name="Liu L."/>
            <person name="Boyd J.A."/>
            <person name="Deng Y."/>
            <person name="Parks D.H."/>
            <person name="Jiang X."/>
            <person name="Yin X."/>
            <person name="Woodcroft B.J."/>
            <person name="Tyson G.W."/>
            <person name="Hugenholtz P."/>
            <person name="Polz M.F."/>
            <person name="Zhang T."/>
        </authorList>
    </citation>
    <scope>NUCLEOTIDE SEQUENCE</scope>
    <source>
        <strain evidence="6">HKST-UBA01</strain>
    </source>
</reference>
<accession>A0A956RRJ8</accession>
<dbReference type="Proteomes" id="UP000697710">
    <property type="component" value="Unassembled WGS sequence"/>
</dbReference>
<evidence type="ECO:0000256" key="4">
    <source>
        <dbReference type="ARBA" id="ARBA00022679"/>
    </source>
</evidence>
<sequence length="229" mass="25468">GDQGGRVRFHRTSFSNLGGVLRAEGLVGCDGILADLGLNTFTLDRPESGQSYLHDVPLDMAVDPDVPFNAAEYLARVRESDLDEVFRRFGDLRRARLYARRIVEARERAPLRTTFDLVRAVRGPEPPLPPAELSRIYQSIRVVVLQEFARLEQFLDGLPDWVAPGGRVAIISYASHEDRIVKSKLHGAKGPTAAFQSLTKKPIVPGTAEVARNRRARSAKLRVFERKGA</sequence>
<keyword evidence="4 6" id="KW-0808">Transferase</keyword>
<dbReference type="SUPFAM" id="SSF81799">
    <property type="entry name" value="Putative methyltransferase TM0872, insert domain"/>
    <property type="match status" value="1"/>
</dbReference>
<dbReference type="InterPro" id="IPR029063">
    <property type="entry name" value="SAM-dependent_MTases_sf"/>
</dbReference>
<dbReference type="GO" id="GO:0071424">
    <property type="term" value="F:rRNA (cytosine-N4-)-methyltransferase activity"/>
    <property type="evidence" value="ECO:0007669"/>
    <property type="project" value="TreeGrafter"/>
</dbReference>
<evidence type="ECO:0000313" key="7">
    <source>
        <dbReference type="Proteomes" id="UP000697710"/>
    </source>
</evidence>
<dbReference type="GO" id="GO:0070475">
    <property type="term" value="P:rRNA base methylation"/>
    <property type="evidence" value="ECO:0007669"/>
    <property type="project" value="TreeGrafter"/>
</dbReference>
<keyword evidence="3 6" id="KW-0489">Methyltransferase</keyword>
<dbReference type="InterPro" id="IPR002903">
    <property type="entry name" value="RsmH"/>
</dbReference>
<dbReference type="PANTHER" id="PTHR11265">
    <property type="entry name" value="S-ADENOSYL-METHYLTRANSFERASE MRAW"/>
    <property type="match status" value="1"/>
</dbReference>
<dbReference type="NCBIfam" id="TIGR00006">
    <property type="entry name" value="16S rRNA (cytosine(1402)-N(4))-methyltransferase RsmH"/>
    <property type="match status" value="1"/>
</dbReference>
<comment type="caution">
    <text evidence="6">The sequence shown here is derived from an EMBL/GenBank/DDBJ whole genome shotgun (WGS) entry which is preliminary data.</text>
</comment>
<evidence type="ECO:0000256" key="1">
    <source>
        <dbReference type="ARBA" id="ARBA00010396"/>
    </source>
</evidence>
<keyword evidence="2" id="KW-0698">rRNA processing</keyword>
<dbReference type="EC" id="2.1.1.199" evidence="6"/>
<gene>
    <name evidence="6" type="primary">rsmH</name>
    <name evidence="6" type="ORF">KC729_13425</name>
</gene>
<dbReference type="Gene3D" id="3.40.50.150">
    <property type="entry name" value="Vaccinia Virus protein VP39"/>
    <property type="match status" value="1"/>
</dbReference>
<reference evidence="6" key="1">
    <citation type="submission" date="2020-04" db="EMBL/GenBank/DDBJ databases">
        <authorList>
            <person name="Zhang T."/>
        </authorList>
    </citation>
    <scope>NUCLEOTIDE SEQUENCE</scope>
    <source>
        <strain evidence="6">HKST-UBA01</strain>
    </source>
</reference>
<evidence type="ECO:0000256" key="2">
    <source>
        <dbReference type="ARBA" id="ARBA00022552"/>
    </source>
</evidence>
<protein>
    <submittedName>
        <fullName evidence="6">16S rRNA (Cytosine(1402)-N(4))-methyltransferase RsmH</fullName>
        <ecNumber evidence="6">2.1.1.199</ecNumber>
    </submittedName>
</protein>
<dbReference type="InterPro" id="IPR023397">
    <property type="entry name" value="SAM-dep_MeTrfase_MraW_recog"/>
</dbReference>
<dbReference type="SUPFAM" id="SSF53335">
    <property type="entry name" value="S-adenosyl-L-methionine-dependent methyltransferases"/>
    <property type="match status" value="1"/>
</dbReference>
<evidence type="ECO:0000256" key="5">
    <source>
        <dbReference type="ARBA" id="ARBA00022691"/>
    </source>
</evidence>
<dbReference type="EMBL" id="JAGQHR010000448">
    <property type="protein sequence ID" value="MCA9728684.1"/>
    <property type="molecule type" value="Genomic_DNA"/>
</dbReference>